<feature type="compositionally biased region" description="Acidic residues" evidence="1">
    <location>
        <begin position="87"/>
        <end position="96"/>
    </location>
</feature>
<dbReference type="AlphaFoldDB" id="A0AAN7TMW2"/>
<evidence type="ECO:0000313" key="2">
    <source>
        <dbReference type="EMBL" id="KAK5116170.1"/>
    </source>
</evidence>
<protein>
    <recommendedName>
        <fullName evidence="4">WW domain-containing protein</fullName>
    </recommendedName>
</protein>
<evidence type="ECO:0000313" key="3">
    <source>
        <dbReference type="Proteomes" id="UP001310890"/>
    </source>
</evidence>
<feature type="compositionally biased region" description="Basic and acidic residues" evidence="1">
    <location>
        <begin position="279"/>
        <end position="304"/>
    </location>
</feature>
<comment type="caution">
    <text evidence="2">The sequence shown here is derived from an EMBL/GenBank/DDBJ whole genome shotgun (WGS) entry which is preliminary data.</text>
</comment>
<feature type="compositionally biased region" description="Basic and acidic residues" evidence="1">
    <location>
        <begin position="1"/>
        <end position="37"/>
    </location>
</feature>
<dbReference type="EMBL" id="JAVRRL010000009">
    <property type="protein sequence ID" value="KAK5116170.1"/>
    <property type="molecule type" value="Genomic_DNA"/>
</dbReference>
<sequence>MTVSEIPEKTVDASDQPDKKKEAEQANKAETNADKHPRGVLWESENMGRPQHEAGLSLNAVAFMTTVDVSEPEGAAQENLERNANDADSEKEEGEVSEPGAQQGEHKWCKIFYEPTDRSMQNYYFMHFDTRETKYEEPIEPYWVWDALTNSLHACGLQQPSRNTSSSLPGHSPGTTPEMTTSQPAQPVYEGYNPKIHGSYDPNADYARFHEPQPEEGATVLGPGQSTAGDPDYSAIAAFNRASGGYQTADKSVARHDDYNKSGRQMNAFFDVDAAANSHEGRSLKDERRQNKLSKKEIKELSQKRREKKEKKRLDFYKS</sequence>
<name>A0AAN7TMW2_9PEZI</name>
<dbReference type="Proteomes" id="UP001310890">
    <property type="component" value="Unassembled WGS sequence"/>
</dbReference>
<feature type="region of interest" description="Disordered" evidence="1">
    <location>
        <begin position="68"/>
        <end position="103"/>
    </location>
</feature>
<proteinExistence type="predicted"/>
<organism evidence="2 3">
    <name type="scientific">Meristemomyces frigidus</name>
    <dbReference type="NCBI Taxonomy" id="1508187"/>
    <lineage>
        <taxon>Eukaryota</taxon>
        <taxon>Fungi</taxon>
        <taxon>Dikarya</taxon>
        <taxon>Ascomycota</taxon>
        <taxon>Pezizomycotina</taxon>
        <taxon>Dothideomycetes</taxon>
        <taxon>Dothideomycetidae</taxon>
        <taxon>Mycosphaerellales</taxon>
        <taxon>Teratosphaeriaceae</taxon>
        <taxon>Meristemomyces</taxon>
    </lineage>
</organism>
<feature type="region of interest" description="Disordered" evidence="1">
    <location>
        <begin position="278"/>
        <end position="319"/>
    </location>
</feature>
<feature type="region of interest" description="Disordered" evidence="1">
    <location>
        <begin position="158"/>
        <end position="188"/>
    </location>
</feature>
<gene>
    <name evidence="2" type="ORF">LTR62_008496</name>
</gene>
<reference evidence="2" key="1">
    <citation type="submission" date="2023-08" db="EMBL/GenBank/DDBJ databases">
        <title>Black Yeasts Isolated from many extreme environments.</title>
        <authorList>
            <person name="Coleine C."/>
            <person name="Stajich J.E."/>
            <person name="Selbmann L."/>
        </authorList>
    </citation>
    <scope>NUCLEOTIDE SEQUENCE</scope>
    <source>
        <strain evidence="2">CCFEE 5401</strain>
    </source>
</reference>
<accession>A0AAN7TMW2</accession>
<feature type="region of interest" description="Disordered" evidence="1">
    <location>
        <begin position="1"/>
        <end position="53"/>
    </location>
</feature>
<feature type="compositionally biased region" description="Polar residues" evidence="1">
    <location>
        <begin position="158"/>
        <end position="185"/>
    </location>
</feature>
<evidence type="ECO:0000256" key="1">
    <source>
        <dbReference type="SAM" id="MobiDB-lite"/>
    </source>
</evidence>
<evidence type="ECO:0008006" key="4">
    <source>
        <dbReference type="Google" id="ProtNLM"/>
    </source>
</evidence>